<dbReference type="InterPro" id="IPR025847">
    <property type="entry name" value="MEDS_domain"/>
</dbReference>
<dbReference type="EMBL" id="JBHUKU010000002">
    <property type="protein sequence ID" value="MFD2457554.1"/>
    <property type="molecule type" value="Genomic_DNA"/>
</dbReference>
<keyword evidence="1" id="KW-0723">Serine/threonine-protein kinase</keyword>
<sequence>MAGTHPGAAGPEPFTHPALFYRDEREYLAGVLPFVTGALDAADPVAVVVPPDNLALLRAALGADAGRVVMLDMTEVGRNPGHLIPGVLLAFADRHPGGHVRIVGEPVWAARSVHEYPACARHEALINHAFAGRTVTILCPYHVGSLTPKTLTDALRTHPLVVDATGRHVSDRYDPDAVVSACNRPLPPPEGATAVTVETIGLPALRRVAARLAARAGLGAERVEDVALTLTELAGNSIEHGGGTARVLLGTAGEHLVCQVRDSGRLADPLAGSRPAGPGQLRGRGLLLVHHLADLVRTYTGPAGTCVEASFRLGH</sequence>
<accession>A0ABW5GB04</accession>
<dbReference type="Gene3D" id="3.30.565.10">
    <property type="entry name" value="Histidine kinase-like ATPase, C-terminal domain"/>
    <property type="match status" value="1"/>
</dbReference>
<dbReference type="Pfam" id="PF13581">
    <property type="entry name" value="HATPase_c_2"/>
    <property type="match status" value="1"/>
</dbReference>
<evidence type="ECO:0000259" key="3">
    <source>
        <dbReference type="Pfam" id="PF14417"/>
    </source>
</evidence>
<protein>
    <submittedName>
        <fullName evidence="4">Anti-sigma factor RsbA family regulatory protein</fullName>
    </submittedName>
</protein>
<dbReference type="PANTHER" id="PTHR35526:SF3">
    <property type="entry name" value="ANTI-SIGMA-F FACTOR RSBW"/>
    <property type="match status" value="1"/>
</dbReference>
<proteinExistence type="predicted"/>
<dbReference type="SUPFAM" id="SSF55874">
    <property type="entry name" value="ATPase domain of HSP90 chaperone/DNA topoisomerase II/histidine kinase"/>
    <property type="match status" value="1"/>
</dbReference>
<dbReference type="InterPro" id="IPR003594">
    <property type="entry name" value="HATPase_dom"/>
</dbReference>
<evidence type="ECO:0000313" key="4">
    <source>
        <dbReference type="EMBL" id="MFD2457554.1"/>
    </source>
</evidence>
<evidence type="ECO:0000256" key="1">
    <source>
        <dbReference type="ARBA" id="ARBA00022527"/>
    </source>
</evidence>
<dbReference type="InterPro" id="IPR050267">
    <property type="entry name" value="Anti-sigma-factor_SerPK"/>
</dbReference>
<organism evidence="4 5">
    <name type="scientific">Amycolatopsis samaneae</name>
    <dbReference type="NCBI Taxonomy" id="664691"/>
    <lineage>
        <taxon>Bacteria</taxon>
        <taxon>Bacillati</taxon>
        <taxon>Actinomycetota</taxon>
        <taxon>Actinomycetes</taxon>
        <taxon>Pseudonocardiales</taxon>
        <taxon>Pseudonocardiaceae</taxon>
        <taxon>Amycolatopsis</taxon>
    </lineage>
</organism>
<dbReference type="InterPro" id="IPR047718">
    <property type="entry name" value="RsbA-like_anti_sig"/>
</dbReference>
<gene>
    <name evidence="4" type="ORF">ACFSYJ_03040</name>
</gene>
<dbReference type="PANTHER" id="PTHR35526">
    <property type="entry name" value="ANTI-SIGMA-F FACTOR RSBW-RELATED"/>
    <property type="match status" value="1"/>
</dbReference>
<dbReference type="Proteomes" id="UP001597419">
    <property type="component" value="Unassembled WGS sequence"/>
</dbReference>
<name>A0ABW5GB04_9PSEU</name>
<keyword evidence="1" id="KW-0808">Transferase</keyword>
<dbReference type="RefSeq" id="WP_345388972.1">
    <property type="nucleotide sequence ID" value="NZ_BAABHG010000003.1"/>
</dbReference>
<dbReference type="CDD" id="cd16936">
    <property type="entry name" value="HATPase_RsbW-like"/>
    <property type="match status" value="1"/>
</dbReference>
<evidence type="ECO:0000313" key="5">
    <source>
        <dbReference type="Proteomes" id="UP001597419"/>
    </source>
</evidence>
<feature type="domain" description="Histidine kinase/HSP90-like ATPase" evidence="2">
    <location>
        <begin position="202"/>
        <end position="310"/>
    </location>
</feature>
<evidence type="ECO:0000259" key="2">
    <source>
        <dbReference type="Pfam" id="PF13581"/>
    </source>
</evidence>
<dbReference type="InterPro" id="IPR036890">
    <property type="entry name" value="HATPase_C_sf"/>
</dbReference>
<keyword evidence="1" id="KW-0418">Kinase</keyword>
<comment type="caution">
    <text evidence="4">The sequence shown here is derived from an EMBL/GenBank/DDBJ whole genome shotgun (WGS) entry which is preliminary data.</text>
</comment>
<dbReference type="NCBIfam" id="NF041045">
    <property type="entry name" value="RsbA_anti_sig"/>
    <property type="match status" value="1"/>
</dbReference>
<keyword evidence="5" id="KW-1185">Reference proteome</keyword>
<feature type="domain" description="MEDS" evidence="3">
    <location>
        <begin position="15"/>
        <end position="159"/>
    </location>
</feature>
<reference evidence="5" key="1">
    <citation type="journal article" date="2019" name="Int. J. Syst. Evol. Microbiol.">
        <title>The Global Catalogue of Microorganisms (GCM) 10K type strain sequencing project: providing services to taxonomists for standard genome sequencing and annotation.</title>
        <authorList>
            <consortium name="The Broad Institute Genomics Platform"/>
            <consortium name="The Broad Institute Genome Sequencing Center for Infectious Disease"/>
            <person name="Wu L."/>
            <person name="Ma J."/>
        </authorList>
    </citation>
    <scope>NUCLEOTIDE SEQUENCE [LARGE SCALE GENOMIC DNA]</scope>
    <source>
        <strain evidence="5">CGMCC 4.7643</strain>
    </source>
</reference>
<dbReference type="Pfam" id="PF14417">
    <property type="entry name" value="MEDS"/>
    <property type="match status" value="1"/>
</dbReference>